<keyword evidence="7" id="KW-0547">Nucleotide-binding</keyword>
<keyword evidence="5" id="KW-0436">Ligase</keyword>
<dbReference type="GO" id="GO:0004467">
    <property type="term" value="F:long-chain fatty acid-CoA ligase activity"/>
    <property type="evidence" value="ECO:0007669"/>
    <property type="project" value="UniProtKB-EC"/>
</dbReference>
<dbReference type="Proteomes" id="UP001175271">
    <property type="component" value="Unassembled WGS sequence"/>
</dbReference>
<keyword evidence="8" id="KW-0276">Fatty acid metabolism</keyword>
<protein>
    <recommendedName>
        <fullName evidence="20">Very long-chain fatty acid transport protein</fullName>
        <ecNumber evidence="14">6.2.1.3</ecNumber>
    </recommendedName>
    <alternativeName>
        <fullName evidence="16">Long-chain-fatty-acid--CoA ligase</fullName>
    </alternativeName>
    <alternativeName>
        <fullName evidence="21">Very-long-chain acyl-CoA synthetase</fullName>
    </alternativeName>
</protein>
<dbReference type="SUPFAM" id="SSF56801">
    <property type="entry name" value="Acetyl-CoA synthetase-like"/>
    <property type="match status" value="1"/>
</dbReference>
<evidence type="ECO:0000256" key="2">
    <source>
        <dbReference type="ARBA" id="ARBA00006432"/>
    </source>
</evidence>
<proteinExistence type="inferred from homology"/>
<evidence type="ECO:0000259" key="23">
    <source>
        <dbReference type="Pfam" id="PF13193"/>
    </source>
</evidence>
<evidence type="ECO:0000256" key="13">
    <source>
        <dbReference type="ARBA" id="ARBA00023140"/>
    </source>
</evidence>
<evidence type="ECO:0000256" key="3">
    <source>
        <dbReference type="ARBA" id="ARBA00022448"/>
    </source>
</evidence>
<evidence type="ECO:0000256" key="18">
    <source>
        <dbReference type="ARBA" id="ARBA00048666"/>
    </source>
</evidence>
<evidence type="ECO:0000256" key="19">
    <source>
        <dbReference type="ARBA" id="ARBA00060276"/>
    </source>
</evidence>
<dbReference type="PANTHER" id="PTHR43107">
    <property type="entry name" value="LONG-CHAIN FATTY ACID TRANSPORT PROTEIN"/>
    <property type="match status" value="1"/>
</dbReference>
<evidence type="ECO:0000256" key="20">
    <source>
        <dbReference type="ARBA" id="ARBA00068795"/>
    </source>
</evidence>
<evidence type="ECO:0000313" key="24">
    <source>
        <dbReference type="EMBL" id="KAK0402891.1"/>
    </source>
</evidence>
<dbReference type="AlphaFoldDB" id="A0AA39HBP7"/>
<evidence type="ECO:0000256" key="16">
    <source>
        <dbReference type="ARBA" id="ARBA00041297"/>
    </source>
</evidence>
<dbReference type="Gene3D" id="3.30.300.30">
    <property type="match status" value="1"/>
</dbReference>
<dbReference type="Pfam" id="PF00501">
    <property type="entry name" value="AMP-binding"/>
    <property type="match status" value="1"/>
</dbReference>
<keyword evidence="25" id="KW-1185">Reference proteome</keyword>
<evidence type="ECO:0000256" key="6">
    <source>
        <dbReference type="ARBA" id="ARBA00022692"/>
    </source>
</evidence>
<sequence>MSVSGALDRRDIDRRRLLEAPHNGFPRAEPTAQAHARHVVPNISAIYVVYRIFSSELAMRCLKTLPRDLKGLALLVRVQLRMRAAFRANRPLSDMFLDVVRQNPDKEAVVEVESGRKLTFKELNELANKYANYFQSIGYRKGDVVALYVENSAAFFAVWLGLSKVGIVTAWINSNLKLEPLAHSIKVSNCKCVVTTSTLLPTYKNAVEAGLLPSDIKMFLVDDSEDTSLPFTAFARELAEVATKEPARLDDVDFKSVLCYIYTSGTTGNPKPAIIKHYRYFMMAMGGGKAFGVGPSDRMYITMPMYHSAAGILGVGQCLTQGTTIVVRKKFSATNFWKDCCRFECTGSQYIGEICRYLLAQKHLPEERQHKVRVMFGNGLRGELWPQFVERFGIQKIGELYGSTEGNSNILNIDNKVGACGFFPIYPFLTKLYPVRLVKVDEETGEIVRDANGLCVSCRPGETGEMVGVIDQKDPLLHFEGYVNKDDTSKKILNNVFKKGDCVFTSGDILYWDELGYLYFKDRRGDTFRWKGENVSTTEVERILQPVMSVEDATVYGVEIPGTEGRAGMAGVVLKEAVDVDQFLEEIAKRLLDNLAAYAIPCFVRICKEVDRTGTFKLKKTNLQKEGYDLSRCHGDRIFFWVGPERRYAELDAEMEEKIKTSRYNKF</sequence>
<comment type="function">
    <text evidence="19">Acyl-CoA synthetase required for both the import of long chain fatty acids (LCFAs) (C14-C18) and the activation very long chain fatty acids (VLCFAs) (C20-C26) by esterification of the fatty acids into metabolically active CoA-thioesters for subsequent degradation or incorporation into phospholipids. The transport and fatty acyl-CoA synthetase activities are genetically separable and are thus independent activities. Esterifies VLCFAs in the peroxisome matrix. The VLCFAs are actively transported into peroxisomes by a PXA1-PXA2 heterodimeric transporter in the peroxisomal membrane.</text>
</comment>
<organism evidence="24 25">
    <name type="scientific">Steinernema hermaphroditum</name>
    <dbReference type="NCBI Taxonomy" id="289476"/>
    <lineage>
        <taxon>Eukaryota</taxon>
        <taxon>Metazoa</taxon>
        <taxon>Ecdysozoa</taxon>
        <taxon>Nematoda</taxon>
        <taxon>Chromadorea</taxon>
        <taxon>Rhabditida</taxon>
        <taxon>Tylenchina</taxon>
        <taxon>Panagrolaimomorpha</taxon>
        <taxon>Strongyloidoidea</taxon>
        <taxon>Steinernematidae</taxon>
        <taxon>Steinernema</taxon>
    </lineage>
</organism>
<dbReference type="GO" id="GO:0044539">
    <property type="term" value="P:long-chain fatty acid import into cell"/>
    <property type="evidence" value="ECO:0007669"/>
    <property type="project" value="TreeGrafter"/>
</dbReference>
<dbReference type="FunFam" id="3.30.300.30:FF:000002">
    <property type="entry name" value="Long-chain fatty acid transport protein 1"/>
    <property type="match status" value="1"/>
</dbReference>
<dbReference type="EC" id="6.2.1.3" evidence="14"/>
<feature type="domain" description="AMP-binding enzyme C-terminal" evidence="23">
    <location>
        <begin position="539"/>
        <end position="617"/>
    </location>
</feature>
<evidence type="ECO:0000256" key="14">
    <source>
        <dbReference type="ARBA" id="ARBA00026121"/>
    </source>
</evidence>
<keyword evidence="9" id="KW-0067">ATP-binding</keyword>
<evidence type="ECO:0000256" key="15">
    <source>
        <dbReference type="ARBA" id="ARBA00036527"/>
    </source>
</evidence>
<keyword evidence="12" id="KW-0472">Membrane</keyword>
<keyword evidence="10" id="KW-1133">Transmembrane helix</keyword>
<evidence type="ECO:0000313" key="25">
    <source>
        <dbReference type="Proteomes" id="UP001175271"/>
    </source>
</evidence>
<dbReference type="EMBL" id="JAUCMV010000004">
    <property type="protein sequence ID" value="KAK0402891.1"/>
    <property type="molecule type" value="Genomic_DNA"/>
</dbReference>
<keyword evidence="4" id="KW-1003">Cell membrane</keyword>
<name>A0AA39HBP7_9BILA</name>
<accession>A0AA39HBP7</accession>
<dbReference type="InterPro" id="IPR042099">
    <property type="entry name" value="ANL_N_sf"/>
</dbReference>
<evidence type="ECO:0000256" key="9">
    <source>
        <dbReference type="ARBA" id="ARBA00022840"/>
    </source>
</evidence>
<evidence type="ECO:0000256" key="10">
    <source>
        <dbReference type="ARBA" id="ARBA00022989"/>
    </source>
</evidence>
<comment type="catalytic activity">
    <reaction evidence="18">
        <text>tetracosanoate + ATP + CoA = tetracosanoyl-CoA + AMP + diphosphate</text>
        <dbReference type="Rhea" id="RHEA:33639"/>
        <dbReference type="ChEBI" id="CHEBI:30616"/>
        <dbReference type="ChEBI" id="CHEBI:31014"/>
        <dbReference type="ChEBI" id="CHEBI:33019"/>
        <dbReference type="ChEBI" id="CHEBI:57287"/>
        <dbReference type="ChEBI" id="CHEBI:65052"/>
        <dbReference type="ChEBI" id="CHEBI:456215"/>
    </reaction>
    <physiologicalReaction direction="left-to-right" evidence="18">
        <dbReference type="Rhea" id="RHEA:33640"/>
    </physiologicalReaction>
</comment>
<keyword evidence="11" id="KW-0445">Lipid transport</keyword>
<comment type="subcellular location">
    <subcellularLocation>
        <location evidence="1">Cell membrane</location>
        <topology evidence="1">Multi-pass membrane protein</topology>
    </subcellularLocation>
    <subcellularLocation>
        <location evidence="17">Peroxisome membrane</location>
    </subcellularLocation>
</comment>
<dbReference type="InterPro" id="IPR025110">
    <property type="entry name" value="AMP-bd_C"/>
</dbReference>
<dbReference type="Pfam" id="PF13193">
    <property type="entry name" value="AMP-binding_C"/>
    <property type="match status" value="1"/>
</dbReference>
<dbReference type="Gene3D" id="3.40.50.12780">
    <property type="entry name" value="N-terminal domain of ligase-like"/>
    <property type="match status" value="1"/>
</dbReference>
<dbReference type="FunFam" id="3.40.50.12780:FF:000019">
    <property type="entry name" value="Long-chain fatty acid transporter"/>
    <property type="match status" value="1"/>
</dbReference>
<keyword evidence="3" id="KW-0813">Transport</keyword>
<dbReference type="InterPro" id="IPR020845">
    <property type="entry name" value="AMP-binding_CS"/>
</dbReference>
<evidence type="ECO:0000256" key="11">
    <source>
        <dbReference type="ARBA" id="ARBA00023055"/>
    </source>
</evidence>
<dbReference type="GO" id="GO:0005324">
    <property type="term" value="F:long-chain fatty acid transmembrane transporter activity"/>
    <property type="evidence" value="ECO:0007669"/>
    <property type="project" value="TreeGrafter"/>
</dbReference>
<dbReference type="GO" id="GO:0005886">
    <property type="term" value="C:plasma membrane"/>
    <property type="evidence" value="ECO:0007669"/>
    <property type="project" value="UniProtKB-SubCell"/>
</dbReference>
<evidence type="ECO:0000256" key="21">
    <source>
        <dbReference type="ARBA" id="ARBA00078285"/>
    </source>
</evidence>
<dbReference type="GO" id="GO:0005524">
    <property type="term" value="F:ATP binding"/>
    <property type="evidence" value="ECO:0007669"/>
    <property type="project" value="UniProtKB-KW"/>
</dbReference>
<feature type="domain" description="AMP-dependent synthetase/ligase" evidence="22">
    <location>
        <begin position="99"/>
        <end position="466"/>
    </location>
</feature>
<evidence type="ECO:0000256" key="4">
    <source>
        <dbReference type="ARBA" id="ARBA00022475"/>
    </source>
</evidence>
<evidence type="ECO:0000259" key="22">
    <source>
        <dbReference type="Pfam" id="PF00501"/>
    </source>
</evidence>
<dbReference type="GO" id="GO:0005778">
    <property type="term" value="C:peroxisomal membrane"/>
    <property type="evidence" value="ECO:0007669"/>
    <property type="project" value="UniProtKB-SubCell"/>
</dbReference>
<dbReference type="GO" id="GO:0005789">
    <property type="term" value="C:endoplasmic reticulum membrane"/>
    <property type="evidence" value="ECO:0007669"/>
    <property type="project" value="TreeGrafter"/>
</dbReference>
<keyword evidence="6" id="KW-0812">Transmembrane</keyword>
<dbReference type="PROSITE" id="PS00455">
    <property type="entry name" value="AMP_BINDING"/>
    <property type="match status" value="1"/>
</dbReference>
<comment type="caution">
    <text evidence="24">The sequence shown here is derived from an EMBL/GenBank/DDBJ whole genome shotgun (WGS) entry which is preliminary data.</text>
</comment>
<reference evidence="24" key="1">
    <citation type="submission" date="2023-06" db="EMBL/GenBank/DDBJ databases">
        <title>Genomic analysis of the entomopathogenic nematode Steinernema hermaphroditum.</title>
        <authorList>
            <person name="Schwarz E.M."/>
            <person name="Heppert J.K."/>
            <person name="Baniya A."/>
            <person name="Schwartz H.T."/>
            <person name="Tan C.-H."/>
            <person name="Antoshechkin I."/>
            <person name="Sternberg P.W."/>
            <person name="Goodrich-Blair H."/>
            <person name="Dillman A.R."/>
        </authorList>
    </citation>
    <scope>NUCLEOTIDE SEQUENCE</scope>
    <source>
        <strain evidence="24">PS9179</strain>
        <tissue evidence="24">Whole animal</tissue>
    </source>
</reference>
<evidence type="ECO:0000256" key="7">
    <source>
        <dbReference type="ARBA" id="ARBA00022741"/>
    </source>
</evidence>
<keyword evidence="13" id="KW-0576">Peroxisome</keyword>
<evidence type="ECO:0000256" key="8">
    <source>
        <dbReference type="ARBA" id="ARBA00022832"/>
    </source>
</evidence>
<dbReference type="InterPro" id="IPR000873">
    <property type="entry name" value="AMP-dep_synth/lig_dom"/>
</dbReference>
<gene>
    <name evidence="24" type="ORF">QR680_016599</name>
</gene>
<evidence type="ECO:0000256" key="5">
    <source>
        <dbReference type="ARBA" id="ARBA00022598"/>
    </source>
</evidence>
<keyword evidence="8" id="KW-0443">Lipid metabolism</keyword>
<dbReference type="InterPro" id="IPR045851">
    <property type="entry name" value="AMP-bd_C_sf"/>
</dbReference>
<comment type="catalytic activity">
    <reaction evidence="15">
        <text>a very long-chain fatty acid + ATP + CoA = a very long-chain fatty acyl-CoA + AMP + diphosphate</text>
        <dbReference type="Rhea" id="RHEA:54536"/>
        <dbReference type="ChEBI" id="CHEBI:30616"/>
        <dbReference type="ChEBI" id="CHEBI:33019"/>
        <dbReference type="ChEBI" id="CHEBI:57287"/>
        <dbReference type="ChEBI" id="CHEBI:58950"/>
        <dbReference type="ChEBI" id="CHEBI:138261"/>
        <dbReference type="ChEBI" id="CHEBI:456215"/>
    </reaction>
    <physiologicalReaction direction="left-to-right" evidence="15">
        <dbReference type="Rhea" id="RHEA:54537"/>
    </physiologicalReaction>
</comment>
<dbReference type="PANTHER" id="PTHR43107:SF15">
    <property type="entry name" value="FATTY ACID TRANSPORT PROTEIN 3, ISOFORM A"/>
    <property type="match status" value="1"/>
</dbReference>
<evidence type="ECO:0000256" key="1">
    <source>
        <dbReference type="ARBA" id="ARBA00004651"/>
    </source>
</evidence>
<comment type="similarity">
    <text evidence="2">Belongs to the ATP-dependent AMP-binding enzyme family.</text>
</comment>
<dbReference type="NCBIfam" id="NF006134">
    <property type="entry name" value="PRK08279.1"/>
    <property type="match status" value="1"/>
</dbReference>
<evidence type="ECO:0000256" key="12">
    <source>
        <dbReference type="ARBA" id="ARBA00023136"/>
    </source>
</evidence>
<evidence type="ECO:0000256" key="17">
    <source>
        <dbReference type="ARBA" id="ARBA00046271"/>
    </source>
</evidence>